<protein>
    <submittedName>
        <fullName evidence="2">Jg12797 protein</fullName>
    </submittedName>
</protein>
<sequence>MRLCRLAPRLGAGGESAARSVPSTPPPPPPPSGPPSSAPGTNIFIIINPRDIDFKVKQDGPVPCVPSYLRLVLQCEDPARE</sequence>
<gene>
    <name evidence="2" type="primary">jg12797</name>
    <name evidence="2" type="ORF">PAEG_LOCUS14748</name>
</gene>
<reference evidence="2" key="1">
    <citation type="submission" date="2022-03" db="EMBL/GenBank/DDBJ databases">
        <authorList>
            <person name="Lindestad O."/>
        </authorList>
    </citation>
    <scope>NUCLEOTIDE SEQUENCE</scope>
</reference>
<comment type="caution">
    <text evidence="2">The sequence shown here is derived from an EMBL/GenBank/DDBJ whole genome shotgun (WGS) entry which is preliminary data.</text>
</comment>
<dbReference type="AlphaFoldDB" id="A0A8S4RLG4"/>
<dbReference type="EMBL" id="CAKXAJ010025271">
    <property type="protein sequence ID" value="CAH2237464.1"/>
    <property type="molecule type" value="Genomic_DNA"/>
</dbReference>
<keyword evidence="3" id="KW-1185">Reference proteome</keyword>
<evidence type="ECO:0000256" key="1">
    <source>
        <dbReference type="SAM" id="MobiDB-lite"/>
    </source>
</evidence>
<feature type="compositionally biased region" description="Pro residues" evidence="1">
    <location>
        <begin position="23"/>
        <end position="37"/>
    </location>
</feature>
<proteinExistence type="predicted"/>
<feature type="region of interest" description="Disordered" evidence="1">
    <location>
        <begin position="1"/>
        <end position="42"/>
    </location>
</feature>
<organism evidence="2 3">
    <name type="scientific">Pararge aegeria aegeria</name>
    <dbReference type="NCBI Taxonomy" id="348720"/>
    <lineage>
        <taxon>Eukaryota</taxon>
        <taxon>Metazoa</taxon>
        <taxon>Ecdysozoa</taxon>
        <taxon>Arthropoda</taxon>
        <taxon>Hexapoda</taxon>
        <taxon>Insecta</taxon>
        <taxon>Pterygota</taxon>
        <taxon>Neoptera</taxon>
        <taxon>Endopterygota</taxon>
        <taxon>Lepidoptera</taxon>
        <taxon>Glossata</taxon>
        <taxon>Ditrysia</taxon>
        <taxon>Papilionoidea</taxon>
        <taxon>Nymphalidae</taxon>
        <taxon>Satyrinae</taxon>
        <taxon>Satyrini</taxon>
        <taxon>Parargina</taxon>
        <taxon>Pararge</taxon>
    </lineage>
</organism>
<name>A0A8S4RLG4_9NEOP</name>
<evidence type="ECO:0000313" key="3">
    <source>
        <dbReference type="Proteomes" id="UP000838756"/>
    </source>
</evidence>
<dbReference type="OrthoDB" id="7491546at2759"/>
<evidence type="ECO:0000313" key="2">
    <source>
        <dbReference type="EMBL" id="CAH2237464.1"/>
    </source>
</evidence>
<accession>A0A8S4RLG4</accession>
<dbReference type="Proteomes" id="UP000838756">
    <property type="component" value="Unassembled WGS sequence"/>
</dbReference>